<dbReference type="InterPro" id="IPR029026">
    <property type="entry name" value="tRNA_m1G_MTases_N"/>
</dbReference>
<keyword evidence="4" id="KW-0698">rRNA processing</keyword>
<keyword evidence="8" id="KW-0699">rRNA-binding</keyword>
<dbReference type="Pfam" id="PF03587">
    <property type="entry name" value="EMG1"/>
    <property type="match status" value="1"/>
</dbReference>
<protein>
    <recommendedName>
        <fullName evidence="14">Ribosomal RNA small subunit methyltransferase NEP1</fullName>
    </recommendedName>
</protein>
<evidence type="ECO:0000256" key="1">
    <source>
        <dbReference type="ARBA" id="ARBA00004604"/>
    </source>
</evidence>
<evidence type="ECO:0000256" key="2">
    <source>
        <dbReference type="ARBA" id="ARBA00008115"/>
    </source>
</evidence>
<comment type="similarity">
    <text evidence="2">Belongs to the class IV-like SAM-binding methyltransferase superfamily. RNA methyltransferase NEP1 family.</text>
</comment>
<reference evidence="13" key="1">
    <citation type="journal article" date="2010" name="Nature">
        <title>The Amphimedon queenslandica genome and the evolution of animal complexity.</title>
        <authorList>
            <person name="Srivastava M."/>
            <person name="Simakov O."/>
            <person name="Chapman J."/>
            <person name="Fahey B."/>
            <person name="Gauthier M.E."/>
            <person name="Mitros T."/>
            <person name="Richards G.S."/>
            <person name="Conaco C."/>
            <person name="Dacre M."/>
            <person name="Hellsten U."/>
            <person name="Larroux C."/>
            <person name="Putnam N.H."/>
            <person name="Stanke M."/>
            <person name="Adamska M."/>
            <person name="Darling A."/>
            <person name="Degnan S.M."/>
            <person name="Oakley T.H."/>
            <person name="Plachetzki D.C."/>
            <person name="Zhai Y."/>
            <person name="Adamski M."/>
            <person name="Calcino A."/>
            <person name="Cummins S.F."/>
            <person name="Goodstein D.M."/>
            <person name="Harris C."/>
            <person name="Jackson D.J."/>
            <person name="Leys S.P."/>
            <person name="Shu S."/>
            <person name="Woodcroft B.J."/>
            <person name="Vervoort M."/>
            <person name="Kosik K.S."/>
            <person name="Manning G."/>
            <person name="Degnan B.M."/>
            <person name="Rokhsar D.S."/>
        </authorList>
    </citation>
    <scope>NUCLEOTIDE SEQUENCE [LARGE SCALE GENOMIC DNA]</scope>
</reference>
<evidence type="ECO:0008006" key="14">
    <source>
        <dbReference type="Google" id="ProtNLM"/>
    </source>
</evidence>
<dbReference type="FunFam" id="3.40.1280.10:FF:000003">
    <property type="entry name" value="Ribosomal RNA small subunit methyltransferase"/>
    <property type="match status" value="1"/>
</dbReference>
<keyword evidence="3" id="KW-0690">Ribosome biogenesis</keyword>
<dbReference type="RefSeq" id="XP_003383860.1">
    <property type="nucleotide sequence ID" value="XM_003383812.3"/>
</dbReference>
<accession>A0AAN0IAB8</accession>
<dbReference type="GeneID" id="100639345"/>
<dbReference type="Gene3D" id="3.40.1280.10">
    <property type="match status" value="1"/>
</dbReference>
<dbReference type="AlphaFoldDB" id="A0AAN0IAB8"/>
<feature type="region of interest" description="Disordered" evidence="11">
    <location>
        <begin position="1"/>
        <end position="27"/>
    </location>
</feature>
<dbReference type="Proteomes" id="UP000007879">
    <property type="component" value="Unassembled WGS sequence"/>
</dbReference>
<keyword evidence="5" id="KW-0489">Methyltransferase</keyword>
<dbReference type="GO" id="GO:0070037">
    <property type="term" value="F:rRNA (pseudouridine) methyltransferase activity"/>
    <property type="evidence" value="ECO:0007669"/>
    <property type="project" value="InterPro"/>
</dbReference>
<evidence type="ECO:0000313" key="12">
    <source>
        <dbReference type="EnsemblMetazoa" id="XP_003383860.1"/>
    </source>
</evidence>
<dbReference type="PANTHER" id="PTHR12636">
    <property type="entry name" value="NEP1/MRA1"/>
    <property type="match status" value="1"/>
</dbReference>
<evidence type="ECO:0000256" key="3">
    <source>
        <dbReference type="ARBA" id="ARBA00022517"/>
    </source>
</evidence>
<evidence type="ECO:0000256" key="11">
    <source>
        <dbReference type="SAM" id="MobiDB-lite"/>
    </source>
</evidence>
<dbReference type="GO" id="GO:0070475">
    <property type="term" value="P:rRNA base methylation"/>
    <property type="evidence" value="ECO:0007669"/>
    <property type="project" value="InterPro"/>
</dbReference>
<dbReference type="PANTHER" id="PTHR12636:SF5">
    <property type="entry name" value="RIBOSOMAL RNA SMALL SUBUNIT METHYLTRANSFERASE NEP1"/>
    <property type="match status" value="1"/>
</dbReference>
<evidence type="ECO:0000313" key="13">
    <source>
        <dbReference type="Proteomes" id="UP000007879"/>
    </source>
</evidence>
<keyword evidence="13" id="KW-1185">Reference proteome</keyword>
<dbReference type="GO" id="GO:0032040">
    <property type="term" value="C:small-subunit processome"/>
    <property type="evidence" value="ECO:0007669"/>
    <property type="project" value="TreeGrafter"/>
</dbReference>
<evidence type="ECO:0000256" key="6">
    <source>
        <dbReference type="ARBA" id="ARBA00022679"/>
    </source>
</evidence>
<comment type="subcellular location">
    <subcellularLocation>
        <location evidence="1">Nucleus</location>
        <location evidence="1">Nucleolus</location>
    </subcellularLocation>
</comment>
<dbReference type="InterPro" id="IPR005304">
    <property type="entry name" value="Rbsml_bgen_MeTrfase_EMG1/NEP1"/>
</dbReference>
<evidence type="ECO:0000256" key="7">
    <source>
        <dbReference type="ARBA" id="ARBA00022691"/>
    </source>
</evidence>
<evidence type="ECO:0000256" key="4">
    <source>
        <dbReference type="ARBA" id="ARBA00022552"/>
    </source>
</evidence>
<evidence type="ECO:0000256" key="9">
    <source>
        <dbReference type="ARBA" id="ARBA00022884"/>
    </source>
</evidence>
<evidence type="ECO:0000256" key="5">
    <source>
        <dbReference type="ARBA" id="ARBA00022603"/>
    </source>
</evidence>
<dbReference type="InterPro" id="IPR029028">
    <property type="entry name" value="Alpha/beta_knot_MTases"/>
</dbReference>
<evidence type="ECO:0000256" key="8">
    <source>
        <dbReference type="ARBA" id="ARBA00022730"/>
    </source>
</evidence>
<evidence type="ECO:0000256" key="10">
    <source>
        <dbReference type="ARBA" id="ARBA00023242"/>
    </source>
</evidence>
<dbReference type="SUPFAM" id="SSF75217">
    <property type="entry name" value="alpha/beta knot"/>
    <property type="match status" value="1"/>
</dbReference>
<reference evidence="12" key="2">
    <citation type="submission" date="2024-06" db="UniProtKB">
        <authorList>
            <consortium name="EnsemblMetazoa"/>
        </authorList>
    </citation>
    <scope>IDENTIFICATION</scope>
</reference>
<dbReference type="EnsemblMetazoa" id="XM_003383812.3">
    <property type="protein sequence ID" value="XP_003383860.1"/>
    <property type="gene ID" value="LOC100639345"/>
</dbReference>
<dbReference type="GO" id="GO:0019843">
    <property type="term" value="F:rRNA binding"/>
    <property type="evidence" value="ECO:0007669"/>
    <property type="project" value="UniProtKB-KW"/>
</dbReference>
<keyword evidence="6" id="KW-0808">Transferase</keyword>
<sequence length="233" mass="26335">MATKRVQNNYDEDEEDGRPKKIPKTLKEKDSQKRLVLVLERANLETIKIGKNFELLNSDKHKSQIAKYGREAARPDITHQCLMMLLDSPLNRAGMLQIYIHTERNVLIEVHPQTRVPRTFDRFCGLMVQLLHKLSIHAADGPMKLMKVIKNPITDHLPTGCRRIGTSFNAEQCLRVGQFARDGPVVFVVGAMAHGKVSVDYTDQEIAISEYPLSAALTCTKICSAFEEAWGIH</sequence>
<keyword evidence="9" id="KW-0694">RNA-binding</keyword>
<dbReference type="KEGG" id="aqu:100639345"/>
<keyword evidence="10" id="KW-0539">Nucleus</keyword>
<keyword evidence="7" id="KW-0949">S-adenosyl-L-methionine</keyword>
<dbReference type="CDD" id="cd18088">
    <property type="entry name" value="Nep1-like"/>
    <property type="match status" value="1"/>
</dbReference>
<organism evidence="12 13">
    <name type="scientific">Amphimedon queenslandica</name>
    <name type="common">Sponge</name>
    <dbReference type="NCBI Taxonomy" id="400682"/>
    <lineage>
        <taxon>Eukaryota</taxon>
        <taxon>Metazoa</taxon>
        <taxon>Porifera</taxon>
        <taxon>Demospongiae</taxon>
        <taxon>Heteroscleromorpha</taxon>
        <taxon>Haplosclerida</taxon>
        <taxon>Niphatidae</taxon>
        <taxon>Amphimedon</taxon>
    </lineage>
</organism>
<proteinExistence type="inferred from homology"/>
<name>A0AAN0IAB8_AMPQE</name>